<dbReference type="AlphaFoldDB" id="A0A5D3CDL8"/>
<gene>
    <name evidence="1" type="ORF">E5676_scaffold447G00190</name>
</gene>
<dbReference type="Proteomes" id="UP000321947">
    <property type="component" value="Unassembled WGS sequence"/>
</dbReference>
<sequence>MSTGTMSQFPIDFNESKGLFDFNVEDFNTISSTSSIGDTSVRFLKWVDVTVEYIELVKRAFTQFIEHQMLSVWKEFRGLNHRHFKNFDDPE</sequence>
<evidence type="ECO:0000313" key="2">
    <source>
        <dbReference type="Proteomes" id="UP000321947"/>
    </source>
</evidence>
<organism evidence="1 2">
    <name type="scientific">Cucumis melo var. makuwa</name>
    <name type="common">Oriental melon</name>
    <dbReference type="NCBI Taxonomy" id="1194695"/>
    <lineage>
        <taxon>Eukaryota</taxon>
        <taxon>Viridiplantae</taxon>
        <taxon>Streptophyta</taxon>
        <taxon>Embryophyta</taxon>
        <taxon>Tracheophyta</taxon>
        <taxon>Spermatophyta</taxon>
        <taxon>Magnoliopsida</taxon>
        <taxon>eudicotyledons</taxon>
        <taxon>Gunneridae</taxon>
        <taxon>Pentapetalae</taxon>
        <taxon>rosids</taxon>
        <taxon>fabids</taxon>
        <taxon>Cucurbitales</taxon>
        <taxon>Cucurbitaceae</taxon>
        <taxon>Benincaseae</taxon>
        <taxon>Cucumis</taxon>
    </lineage>
</organism>
<dbReference type="EMBL" id="SSTD01011480">
    <property type="protein sequence ID" value="TYK09625.1"/>
    <property type="molecule type" value="Genomic_DNA"/>
</dbReference>
<comment type="caution">
    <text evidence="1">The sequence shown here is derived from an EMBL/GenBank/DDBJ whole genome shotgun (WGS) entry which is preliminary data.</text>
</comment>
<protein>
    <submittedName>
        <fullName evidence="1">CACTA en-spm transposon protein</fullName>
    </submittedName>
</protein>
<name>A0A5D3CDL8_CUCMM</name>
<accession>A0A5D3CDL8</accession>
<reference evidence="1 2" key="1">
    <citation type="submission" date="2019-08" db="EMBL/GenBank/DDBJ databases">
        <title>Draft genome sequences of two oriental melons (Cucumis melo L. var makuwa).</title>
        <authorList>
            <person name="Kwon S.-Y."/>
        </authorList>
    </citation>
    <scope>NUCLEOTIDE SEQUENCE [LARGE SCALE GENOMIC DNA]</scope>
    <source>
        <strain evidence="2">cv. Chang Bougi</strain>
        <tissue evidence="1">Leaf</tissue>
    </source>
</reference>
<evidence type="ECO:0000313" key="1">
    <source>
        <dbReference type="EMBL" id="TYK09625.1"/>
    </source>
</evidence>
<proteinExistence type="predicted"/>